<organism evidence="2 3">
    <name type="scientific">Ricinus communis</name>
    <name type="common">Castor bean</name>
    <dbReference type="NCBI Taxonomy" id="3988"/>
    <lineage>
        <taxon>Eukaryota</taxon>
        <taxon>Viridiplantae</taxon>
        <taxon>Streptophyta</taxon>
        <taxon>Embryophyta</taxon>
        <taxon>Tracheophyta</taxon>
        <taxon>Spermatophyta</taxon>
        <taxon>Magnoliopsida</taxon>
        <taxon>eudicotyledons</taxon>
        <taxon>Gunneridae</taxon>
        <taxon>Pentapetalae</taxon>
        <taxon>rosids</taxon>
        <taxon>fabids</taxon>
        <taxon>Malpighiales</taxon>
        <taxon>Euphorbiaceae</taxon>
        <taxon>Acalyphoideae</taxon>
        <taxon>Acalypheae</taxon>
        <taxon>Ricinus</taxon>
    </lineage>
</organism>
<name>B9T8U8_RICCO</name>
<proteinExistence type="predicted"/>
<dbReference type="EMBL" id="EQ975200">
    <property type="protein sequence ID" value="EEF27717.1"/>
    <property type="molecule type" value="Genomic_DNA"/>
</dbReference>
<dbReference type="Proteomes" id="UP000008311">
    <property type="component" value="Unassembled WGS sequence"/>
</dbReference>
<keyword evidence="1" id="KW-0812">Transmembrane</keyword>
<evidence type="ECO:0000313" key="2">
    <source>
        <dbReference type="EMBL" id="EEF27717.1"/>
    </source>
</evidence>
<feature type="transmembrane region" description="Helical" evidence="1">
    <location>
        <begin position="15"/>
        <end position="37"/>
    </location>
</feature>
<dbReference type="InParanoid" id="B9T8U8"/>
<evidence type="ECO:0000256" key="1">
    <source>
        <dbReference type="SAM" id="Phobius"/>
    </source>
</evidence>
<evidence type="ECO:0000313" key="3">
    <source>
        <dbReference type="Proteomes" id="UP000008311"/>
    </source>
</evidence>
<keyword evidence="1" id="KW-1133">Transmembrane helix</keyword>
<reference evidence="3" key="1">
    <citation type="journal article" date="2010" name="Nat. Biotechnol.">
        <title>Draft genome sequence of the oilseed species Ricinus communis.</title>
        <authorList>
            <person name="Chan A.P."/>
            <person name="Crabtree J."/>
            <person name="Zhao Q."/>
            <person name="Lorenzi H."/>
            <person name="Orvis J."/>
            <person name="Puiu D."/>
            <person name="Melake-Berhan A."/>
            <person name="Jones K.M."/>
            <person name="Redman J."/>
            <person name="Chen G."/>
            <person name="Cahoon E.B."/>
            <person name="Gedil M."/>
            <person name="Stanke M."/>
            <person name="Haas B.J."/>
            <person name="Wortman J.R."/>
            <person name="Fraser-Liggett C.M."/>
            <person name="Ravel J."/>
            <person name="Rabinowicz P.D."/>
        </authorList>
    </citation>
    <scope>NUCLEOTIDE SEQUENCE [LARGE SCALE GENOMIC DNA]</scope>
    <source>
        <strain evidence="3">cv. Hale</strain>
    </source>
</reference>
<protein>
    <submittedName>
        <fullName evidence="2">Uncharacterized protein</fullName>
    </submittedName>
</protein>
<dbReference type="AlphaFoldDB" id="B9T8U8"/>
<feature type="transmembrane region" description="Helical" evidence="1">
    <location>
        <begin position="93"/>
        <end position="114"/>
    </location>
</feature>
<keyword evidence="3" id="KW-1185">Reference proteome</keyword>
<keyword evidence="1" id="KW-0472">Membrane</keyword>
<gene>
    <name evidence="2" type="ORF">RCOM_0319150</name>
</gene>
<accession>B9T8U8</accession>
<sequence>MADFLPFLNVLKDSALSHVAMAGYLAIAAAWALRIWLVAHPKHQARRIISLYKDDASKIAALRELLGTAPPLGLKRDELIRWAEIQMRGRTRALLLIAYVITLITGIPTLRVTMAVNNPGTTTKVLTQIGVTSRIIAGRFDCLSGAGPLSILANYPIYFHVTQPETIISADPPLDVPPGTTARFTISLNPNATGSCGGWRAMVAAVAIFSDGTKLKTPEQSIDASDVSRASKVVLGKDDMLAALQHRDDKTRYHALEGMSSLNLDNLTIHTILKSKIADQSPKVAELAYSKIAQYRFTDLTPELENQWNLLNSKLTLQDEALSVQLLELSRALLSLDDFNFSDRIVKLIVNKNFQYSILLLDPLSDKKNRTVLVKTMDLLEEYRDWAKWTRVESSSQDKTREELGSRYSYLLSLAATQGDEQSIPRIKKLLVEDKNVMREFLVQIAVKRTAPEKISKDPFVSAFVPDAKSAWAGSEVIGRQFGMQILVRTSSSNQEAQALLRAALADKDADVRTEAALEIRNGNGVAKVSLDPFIGAPIHASSGHDYELALKRKQGLSWHATRAHAFTSSKLKRRRCSEANCIPVGEKYALIALPRIPLDAANLPDDIELAPGLWFAQKLPFGLERHWREWIGTVRADQIAKAQLVLLAKCPSTTTNILDGENQVLMESIGRFYQGLQLAVPIWVDGEVVRLTGANRGGAVDVRQVSTVTSPAPIHYGHADLVGIEALRRASDLVPILNGFPKGEYLRLCRVLNAYFSGIAENDLRERLHQFCRCIEGLILADPGQTTKQFKSRTELFVGPRLHAFMGNLYLNRSAVEHMNDPVLTVVTENERRAFFLEMTLISEHIARYCLLNILLKPNLRQQYKDETILSTFWSLREADRRNLWGPPLDVDALRKDLRKRRTSA</sequence>